<comment type="catalytic activity">
    <reaction evidence="12">
        <text>D-ribose + ATP = D-ribose 5-phosphate + ADP + H(+)</text>
        <dbReference type="Rhea" id="RHEA:13697"/>
        <dbReference type="ChEBI" id="CHEBI:15378"/>
        <dbReference type="ChEBI" id="CHEBI:30616"/>
        <dbReference type="ChEBI" id="CHEBI:47013"/>
        <dbReference type="ChEBI" id="CHEBI:78346"/>
        <dbReference type="ChEBI" id="CHEBI:456216"/>
        <dbReference type="EC" id="2.7.1.15"/>
    </reaction>
</comment>
<evidence type="ECO:0000256" key="5">
    <source>
        <dbReference type="ARBA" id="ARBA00022723"/>
    </source>
</evidence>
<comment type="activity regulation">
    <text evidence="12">Activated by a monovalent cation that binds near, but not in, the active site. The most likely occupant of the site in vivo is potassium. Ion binding induces a conformational change that may alter substrate affinity.</text>
</comment>
<evidence type="ECO:0000256" key="9">
    <source>
        <dbReference type="ARBA" id="ARBA00022842"/>
    </source>
</evidence>
<dbReference type="InterPro" id="IPR029056">
    <property type="entry name" value="Ribokinase-like"/>
</dbReference>
<dbReference type="GO" id="GO:0046872">
    <property type="term" value="F:metal ion binding"/>
    <property type="evidence" value="ECO:0007669"/>
    <property type="project" value="UniProtKB-KW"/>
</dbReference>
<dbReference type="GO" id="GO:0019303">
    <property type="term" value="P:D-ribose catabolic process"/>
    <property type="evidence" value="ECO:0007669"/>
    <property type="project" value="UniProtKB-UniRule"/>
</dbReference>
<evidence type="ECO:0000313" key="15">
    <source>
        <dbReference type="Proteomes" id="UP000422764"/>
    </source>
</evidence>
<feature type="binding site" evidence="12">
    <location>
        <position position="252"/>
    </location>
    <ligand>
        <name>substrate</name>
    </ligand>
</feature>
<dbReference type="Gene3D" id="3.40.1190.20">
    <property type="match status" value="1"/>
</dbReference>
<evidence type="ECO:0000256" key="3">
    <source>
        <dbReference type="ARBA" id="ARBA00016943"/>
    </source>
</evidence>
<feature type="binding site" evidence="12">
    <location>
        <begin position="11"/>
        <end position="13"/>
    </location>
    <ligand>
        <name>substrate</name>
    </ligand>
</feature>
<reference evidence="14 15" key="1">
    <citation type="submission" date="2019-12" db="EMBL/GenBank/DDBJ databases">
        <title>Genome sequenceing of Clostridium bovifaecis.</title>
        <authorList>
            <person name="Yao Y."/>
        </authorList>
    </citation>
    <scope>NUCLEOTIDE SEQUENCE [LARGE SCALE GENOMIC DNA]</scope>
    <source>
        <strain evidence="14 15">BXX</strain>
    </source>
</reference>
<evidence type="ECO:0000259" key="13">
    <source>
        <dbReference type="Pfam" id="PF00294"/>
    </source>
</evidence>
<feature type="binding site" evidence="12">
    <location>
        <position position="246"/>
    </location>
    <ligand>
        <name>K(+)</name>
        <dbReference type="ChEBI" id="CHEBI:29103"/>
    </ligand>
</feature>
<feature type="binding site" evidence="12">
    <location>
        <position position="286"/>
    </location>
    <ligand>
        <name>K(+)</name>
        <dbReference type="ChEBI" id="CHEBI:29103"/>
    </ligand>
</feature>
<dbReference type="EMBL" id="CP046522">
    <property type="protein sequence ID" value="QGU95630.1"/>
    <property type="molecule type" value="Genomic_DNA"/>
</dbReference>
<evidence type="ECO:0000256" key="4">
    <source>
        <dbReference type="ARBA" id="ARBA00022679"/>
    </source>
</evidence>
<comment type="subunit">
    <text evidence="12">Homodimer.</text>
</comment>
<dbReference type="NCBIfam" id="TIGR02152">
    <property type="entry name" value="D_ribokin_bact"/>
    <property type="match status" value="1"/>
</dbReference>
<dbReference type="PANTHER" id="PTHR10584">
    <property type="entry name" value="SUGAR KINASE"/>
    <property type="match status" value="1"/>
</dbReference>
<dbReference type="InterPro" id="IPR011877">
    <property type="entry name" value="Ribokinase"/>
</dbReference>
<dbReference type="Pfam" id="PF00294">
    <property type="entry name" value="PfkB"/>
    <property type="match status" value="1"/>
</dbReference>
<keyword evidence="4 12" id="KW-0808">Transferase</keyword>
<evidence type="ECO:0000256" key="11">
    <source>
        <dbReference type="ARBA" id="ARBA00023277"/>
    </source>
</evidence>
<keyword evidence="9 12" id="KW-0460">Magnesium</keyword>
<feature type="binding site" evidence="12">
    <location>
        <position position="291"/>
    </location>
    <ligand>
        <name>K(+)</name>
        <dbReference type="ChEBI" id="CHEBI:29103"/>
    </ligand>
</feature>
<dbReference type="EC" id="2.7.1.15" evidence="2 12"/>
<dbReference type="InterPro" id="IPR002139">
    <property type="entry name" value="Ribo/fructo_kinase"/>
</dbReference>
<protein>
    <recommendedName>
        <fullName evidence="3 12">Ribokinase</fullName>
        <shortName evidence="12">RK</shortName>
        <ecNumber evidence="2 12">2.7.1.15</ecNumber>
    </recommendedName>
</protein>
<comment type="subcellular location">
    <subcellularLocation>
        <location evidence="12">Cytoplasm</location>
    </subcellularLocation>
</comment>
<evidence type="ECO:0000313" key="14">
    <source>
        <dbReference type="EMBL" id="QGU95630.1"/>
    </source>
</evidence>
<feature type="binding site" evidence="12">
    <location>
        <begin position="220"/>
        <end position="225"/>
    </location>
    <ligand>
        <name>ATP</name>
        <dbReference type="ChEBI" id="CHEBI:30616"/>
    </ligand>
</feature>
<keyword evidence="8 12" id="KW-0067">ATP-binding</keyword>
<feature type="binding site" evidence="12">
    <location>
        <position position="140"/>
    </location>
    <ligand>
        <name>substrate</name>
    </ligand>
</feature>
<keyword evidence="12" id="KW-0963">Cytoplasm</keyword>
<evidence type="ECO:0000256" key="2">
    <source>
        <dbReference type="ARBA" id="ARBA00012035"/>
    </source>
</evidence>
<dbReference type="UniPathway" id="UPA00916">
    <property type="reaction ID" value="UER00889"/>
</dbReference>
<evidence type="ECO:0000256" key="6">
    <source>
        <dbReference type="ARBA" id="ARBA00022741"/>
    </source>
</evidence>
<feature type="active site" description="Proton acceptor" evidence="12">
    <location>
        <position position="252"/>
    </location>
</feature>
<evidence type="ECO:0000256" key="1">
    <source>
        <dbReference type="ARBA" id="ARBA00005380"/>
    </source>
</evidence>
<dbReference type="AlphaFoldDB" id="A0A6I6ETJ2"/>
<feature type="binding site" evidence="12">
    <location>
        <position position="248"/>
    </location>
    <ligand>
        <name>K(+)</name>
        <dbReference type="ChEBI" id="CHEBI:29103"/>
    </ligand>
</feature>
<proteinExistence type="inferred from homology"/>
<feature type="domain" description="Carbohydrate kinase PfkB" evidence="13">
    <location>
        <begin position="1"/>
        <end position="298"/>
    </location>
</feature>
<dbReference type="SUPFAM" id="SSF53613">
    <property type="entry name" value="Ribokinase-like"/>
    <property type="match status" value="1"/>
</dbReference>
<keyword evidence="15" id="KW-1185">Reference proteome</keyword>
<feature type="binding site" evidence="12">
    <location>
        <position position="280"/>
    </location>
    <ligand>
        <name>ATP</name>
        <dbReference type="ChEBI" id="CHEBI:30616"/>
    </ligand>
</feature>
<dbReference type="PANTHER" id="PTHR10584:SF166">
    <property type="entry name" value="RIBOKINASE"/>
    <property type="match status" value="1"/>
</dbReference>
<dbReference type="PROSITE" id="PS00583">
    <property type="entry name" value="PFKB_KINASES_1"/>
    <property type="match status" value="1"/>
</dbReference>
<comment type="similarity">
    <text evidence="1">Belongs to the carbohydrate kinase pfkB family.</text>
</comment>
<dbReference type="InterPro" id="IPR011611">
    <property type="entry name" value="PfkB_dom"/>
</dbReference>
<dbReference type="CDD" id="cd01174">
    <property type="entry name" value="ribokinase"/>
    <property type="match status" value="1"/>
</dbReference>
<keyword evidence="11 12" id="KW-0119">Carbohydrate metabolism</keyword>
<dbReference type="GO" id="GO:0004747">
    <property type="term" value="F:ribokinase activity"/>
    <property type="evidence" value="ECO:0007669"/>
    <property type="project" value="UniProtKB-UniRule"/>
</dbReference>
<feature type="binding site" evidence="12">
    <location>
        <position position="184"/>
    </location>
    <ligand>
        <name>ATP</name>
        <dbReference type="ChEBI" id="CHEBI:30616"/>
    </ligand>
</feature>
<feature type="binding site" evidence="12">
    <location>
        <position position="289"/>
    </location>
    <ligand>
        <name>K(+)</name>
        <dbReference type="ChEBI" id="CHEBI:29103"/>
    </ligand>
</feature>
<dbReference type="HAMAP" id="MF_01987">
    <property type="entry name" value="Ribokinase"/>
    <property type="match status" value="1"/>
</dbReference>
<organism evidence="14 15">
    <name type="scientific">Clostridium bovifaecis</name>
    <dbReference type="NCBI Taxonomy" id="2184719"/>
    <lineage>
        <taxon>Bacteria</taxon>
        <taxon>Bacillati</taxon>
        <taxon>Bacillota</taxon>
        <taxon>Clostridia</taxon>
        <taxon>Eubacteriales</taxon>
        <taxon>Clostridiaceae</taxon>
        <taxon>Clostridium</taxon>
    </lineage>
</organism>
<sequence length="309" mass="32934">MNDICVIGSINMDVVLKVKRMVKVGETMFASSLSNIPGGKGANQAVACSRMGAKVYMISKVGLDGNGEVLTKELVKDNINIDYIFKDNNEATGTAIITVDEDANNSIIVASGSNMTISKEEISSASKVIEKSDVVISQFEVPMEAIIEGFKIAKKNNSITILNPAPAKEVPDELLKYTDIVIPNETEAFELTGIEVSDLETAKIAGGKVLEKGVKYAIITLGSRGAALISKDNAEIVPAFKVKAIDTTAAGDSFIGGFASKLTIDNMSFENVKNAVMFGNKVSSITVQREGAQPSIPNLEEVKKVYGEE</sequence>
<dbReference type="PROSITE" id="PS00584">
    <property type="entry name" value="PFKB_KINASES_2"/>
    <property type="match status" value="1"/>
</dbReference>
<comment type="caution">
    <text evidence="12">Lacks conserved residue(s) required for the propagation of feature annotation.</text>
</comment>
<keyword evidence="6 12" id="KW-0547">Nucleotide-binding</keyword>
<evidence type="ECO:0000256" key="8">
    <source>
        <dbReference type="ARBA" id="ARBA00022840"/>
    </source>
</evidence>
<dbReference type="PRINTS" id="PR00990">
    <property type="entry name" value="RIBOKINASE"/>
</dbReference>
<comment type="similarity">
    <text evidence="12">Belongs to the carbohydrate kinase PfkB family. Ribokinase subfamily.</text>
</comment>
<feature type="binding site" evidence="12">
    <location>
        <begin position="251"/>
        <end position="252"/>
    </location>
    <ligand>
        <name>ATP</name>
        <dbReference type="ChEBI" id="CHEBI:30616"/>
    </ligand>
</feature>
<dbReference type="GO" id="GO:0005829">
    <property type="term" value="C:cytosol"/>
    <property type="evidence" value="ECO:0007669"/>
    <property type="project" value="TreeGrafter"/>
</dbReference>
<comment type="cofactor">
    <cofactor evidence="12">
        <name>Mg(2+)</name>
        <dbReference type="ChEBI" id="CHEBI:18420"/>
    </cofactor>
    <text evidence="12">Requires a divalent cation, most likely magnesium in vivo, as an electrophilic catalyst to aid phosphoryl group transfer. It is the chelate of the metal and the nucleotide that is the actual substrate.</text>
</comment>
<comment type="pathway">
    <text evidence="12">Carbohydrate metabolism; D-ribose degradation; D-ribose 5-phosphate from beta-D-ribopyranose: step 2/2.</text>
</comment>
<keyword evidence="7 12" id="KW-0418">Kinase</keyword>
<feature type="binding site" evidence="12">
    <location>
        <begin position="39"/>
        <end position="43"/>
    </location>
    <ligand>
        <name>substrate</name>
    </ligand>
</feature>
<feature type="binding site" evidence="12">
    <location>
        <position position="295"/>
    </location>
    <ligand>
        <name>K(+)</name>
        <dbReference type="ChEBI" id="CHEBI:29103"/>
    </ligand>
</feature>
<name>A0A6I6ETJ2_9CLOT</name>
<keyword evidence="10 12" id="KW-0630">Potassium</keyword>
<dbReference type="GO" id="GO:0005524">
    <property type="term" value="F:ATP binding"/>
    <property type="evidence" value="ECO:0007669"/>
    <property type="project" value="UniProtKB-UniRule"/>
</dbReference>
<accession>A0A6I6ETJ2</accession>
<dbReference type="Proteomes" id="UP000422764">
    <property type="component" value="Chromosome"/>
</dbReference>
<evidence type="ECO:0000256" key="12">
    <source>
        <dbReference type="HAMAP-Rule" id="MF_01987"/>
    </source>
</evidence>
<gene>
    <name evidence="12 14" type="primary">rbsK</name>
    <name evidence="14" type="ORF">GOM49_11515</name>
</gene>
<keyword evidence="5 12" id="KW-0479">Metal-binding</keyword>
<comment type="function">
    <text evidence="12">Catalyzes the phosphorylation of ribose at O-5 in a reaction requiring ATP and magnesium. The resulting D-ribose-5-phosphate can then be used either for sythesis of nucleotides, histidine, and tryptophan, or as a component of the pentose phosphate pathway.</text>
</comment>
<evidence type="ECO:0000256" key="10">
    <source>
        <dbReference type="ARBA" id="ARBA00022958"/>
    </source>
</evidence>
<dbReference type="InterPro" id="IPR002173">
    <property type="entry name" value="Carboh/pur_kinase_PfkB_CS"/>
</dbReference>
<evidence type="ECO:0000256" key="7">
    <source>
        <dbReference type="ARBA" id="ARBA00022777"/>
    </source>
</evidence>